<comment type="caution">
    <text evidence="4">The sequence shown here is derived from an EMBL/GenBank/DDBJ whole genome shotgun (WGS) entry which is preliminary data.</text>
</comment>
<evidence type="ECO:0000259" key="3">
    <source>
        <dbReference type="PROSITE" id="PS50110"/>
    </source>
</evidence>
<protein>
    <recommendedName>
        <fullName evidence="3">Response regulatory domain-containing protein</fullName>
    </recommendedName>
</protein>
<evidence type="ECO:0000256" key="2">
    <source>
        <dbReference type="PROSITE-ProRule" id="PRU00169"/>
    </source>
</evidence>
<sequence length="133" mass="15188">MSLKQPHILVVDDDEDFISIISQKLASSGFAVSLAHNGREGYDRALQLKPDLILMDVQMPEMDGIETLLKMREREELKHIKVMFLTAYGEDQPGVYETDQRYAKELGAVEYILKNEDLNAVVARIRKLLNHDS</sequence>
<feature type="domain" description="Response regulatory" evidence="3">
    <location>
        <begin position="7"/>
        <end position="129"/>
    </location>
</feature>
<name>A0A2M6WIL5_9BACT</name>
<dbReference type="PANTHER" id="PTHR44591:SF3">
    <property type="entry name" value="RESPONSE REGULATORY DOMAIN-CONTAINING PROTEIN"/>
    <property type="match status" value="1"/>
</dbReference>
<accession>A0A2M6WIL5</accession>
<dbReference type="AlphaFoldDB" id="A0A2M6WIL5"/>
<gene>
    <name evidence="4" type="ORF">COU08_01425</name>
</gene>
<organism evidence="4 5">
    <name type="scientific">Candidatus Harrisonbacteria bacterium CG10_big_fil_rev_8_21_14_0_10_42_17</name>
    <dbReference type="NCBI Taxonomy" id="1974584"/>
    <lineage>
        <taxon>Bacteria</taxon>
        <taxon>Candidatus Harrisoniibacteriota</taxon>
    </lineage>
</organism>
<proteinExistence type="predicted"/>
<evidence type="ECO:0000313" key="4">
    <source>
        <dbReference type="EMBL" id="PIT92638.1"/>
    </source>
</evidence>
<dbReference type="SMART" id="SM00448">
    <property type="entry name" value="REC"/>
    <property type="match status" value="1"/>
</dbReference>
<dbReference type="InterPro" id="IPR011006">
    <property type="entry name" value="CheY-like_superfamily"/>
</dbReference>
<evidence type="ECO:0000313" key="5">
    <source>
        <dbReference type="Proteomes" id="UP000228635"/>
    </source>
</evidence>
<dbReference type="Gene3D" id="3.40.50.2300">
    <property type="match status" value="1"/>
</dbReference>
<feature type="modified residue" description="4-aspartylphosphate" evidence="2">
    <location>
        <position position="56"/>
    </location>
</feature>
<dbReference type="PANTHER" id="PTHR44591">
    <property type="entry name" value="STRESS RESPONSE REGULATOR PROTEIN 1"/>
    <property type="match status" value="1"/>
</dbReference>
<evidence type="ECO:0000256" key="1">
    <source>
        <dbReference type="ARBA" id="ARBA00022553"/>
    </source>
</evidence>
<dbReference type="InterPro" id="IPR050595">
    <property type="entry name" value="Bact_response_regulator"/>
</dbReference>
<reference evidence="5" key="1">
    <citation type="submission" date="2017-09" db="EMBL/GenBank/DDBJ databases">
        <title>Depth-based differentiation of microbial function through sediment-hosted aquifers and enrichment of novel symbionts in the deep terrestrial subsurface.</title>
        <authorList>
            <person name="Probst A.J."/>
            <person name="Ladd B."/>
            <person name="Jarett J.K."/>
            <person name="Geller-Mcgrath D.E."/>
            <person name="Sieber C.M.K."/>
            <person name="Emerson J.B."/>
            <person name="Anantharaman K."/>
            <person name="Thomas B.C."/>
            <person name="Malmstrom R."/>
            <person name="Stieglmeier M."/>
            <person name="Klingl A."/>
            <person name="Woyke T."/>
            <person name="Ryan C.M."/>
            <person name="Banfield J.F."/>
        </authorList>
    </citation>
    <scope>NUCLEOTIDE SEQUENCE [LARGE SCALE GENOMIC DNA]</scope>
</reference>
<dbReference type="PROSITE" id="PS50110">
    <property type="entry name" value="RESPONSE_REGULATORY"/>
    <property type="match status" value="1"/>
</dbReference>
<dbReference type="InterPro" id="IPR001789">
    <property type="entry name" value="Sig_transdc_resp-reg_receiver"/>
</dbReference>
<dbReference type="GO" id="GO:0000160">
    <property type="term" value="P:phosphorelay signal transduction system"/>
    <property type="evidence" value="ECO:0007669"/>
    <property type="project" value="InterPro"/>
</dbReference>
<dbReference type="Proteomes" id="UP000228635">
    <property type="component" value="Unassembled WGS sequence"/>
</dbReference>
<dbReference type="Pfam" id="PF00072">
    <property type="entry name" value="Response_reg"/>
    <property type="match status" value="1"/>
</dbReference>
<keyword evidence="1 2" id="KW-0597">Phosphoprotein</keyword>
<dbReference type="SUPFAM" id="SSF52172">
    <property type="entry name" value="CheY-like"/>
    <property type="match status" value="1"/>
</dbReference>
<dbReference type="EMBL" id="PFBA01000013">
    <property type="protein sequence ID" value="PIT92638.1"/>
    <property type="molecule type" value="Genomic_DNA"/>
</dbReference>